<reference evidence="4 5" key="1">
    <citation type="submission" date="2014-10" db="EMBL/GenBank/DDBJ databases">
        <title>Genome sequence of Ponticoccus sp. strain UMTAT08 isolated from clonal culture of toxic dinoflagellate Alexandrium tamiyavanichii.</title>
        <authorList>
            <person name="Gan H.Y."/>
            <person name="Muhd D.-D."/>
            <person name="Mohd Noor M.E."/>
            <person name="Yeong Y.S."/>
            <person name="Usup G."/>
        </authorList>
    </citation>
    <scope>NUCLEOTIDE SEQUENCE [LARGE SCALE GENOMIC DNA]</scope>
    <source>
        <strain evidence="4 5">UMTAT08</strain>
    </source>
</reference>
<dbReference type="PANTHER" id="PTHR48081:SF8">
    <property type="entry name" value="ALPHA_BETA HYDROLASE FOLD-3 DOMAIN-CONTAINING PROTEIN-RELATED"/>
    <property type="match status" value="1"/>
</dbReference>
<accession>A0A0B3RQ28</accession>
<dbReference type="PROSITE" id="PS01173">
    <property type="entry name" value="LIPASE_GDXG_HIS"/>
    <property type="match status" value="1"/>
</dbReference>
<dbReference type="InterPro" id="IPR013094">
    <property type="entry name" value="AB_hydrolase_3"/>
</dbReference>
<comment type="similarity">
    <text evidence="1">Belongs to the 'GDXG' lipolytic enzyme family.</text>
</comment>
<protein>
    <submittedName>
        <fullName evidence="4">Lipolytic enzyme</fullName>
    </submittedName>
</protein>
<dbReference type="AlphaFoldDB" id="A0A0B3RQ28"/>
<keyword evidence="5" id="KW-1185">Reference proteome</keyword>
<keyword evidence="2" id="KW-0378">Hydrolase</keyword>
<organism evidence="4 5">
    <name type="scientific">Mameliella alba</name>
    <dbReference type="NCBI Taxonomy" id="561184"/>
    <lineage>
        <taxon>Bacteria</taxon>
        <taxon>Pseudomonadati</taxon>
        <taxon>Pseudomonadota</taxon>
        <taxon>Alphaproteobacteria</taxon>
        <taxon>Rhodobacterales</taxon>
        <taxon>Roseobacteraceae</taxon>
        <taxon>Mameliella</taxon>
    </lineage>
</organism>
<gene>
    <name evidence="4" type="ORF">OA50_02282</name>
</gene>
<evidence type="ECO:0000256" key="2">
    <source>
        <dbReference type="ARBA" id="ARBA00022801"/>
    </source>
</evidence>
<name>A0A0B3RQ28_9RHOB</name>
<dbReference type="InterPro" id="IPR050300">
    <property type="entry name" value="GDXG_lipolytic_enzyme"/>
</dbReference>
<dbReference type="PANTHER" id="PTHR48081">
    <property type="entry name" value="AB HYDROLASE SUPERFAMILY PROTEIN C4A8.06C"/>
    <property type="match status" value="1"/>
</dbReference>
<dbReference type="PATRIC" id="fig|1515334.3.peg.2299"/>
<dbReference type="InterPro" id="IPR029058">
    <property type="entry name" value="AB_hydrolase_fold"/>
</dbReference>
<dbReference type="Proteomes" id="UP000030960">
    <property type="component" value="Unassembled WGS sequence"/>
</dbReference>
<dbReference type="GO" id="GO:0016787">
    <property type="term" value="F:hydrolase activity"/>
    <property type="evidence" value="ECO:0007669"/>
    <property type="project" value="UniProtKB-KW"/>
</dbReference>
<feature type="domain" description="Alpha/beta hydrolase fold-3" evidence="3">
    <location>
        <begin position="71"/>
        <end position="269"/>
    </location>
</feature>
<dbReference type="Pfam" id="PF07859">
    <property type="entry name" value="Abhydrolase_3"/>
    <property type="match status" value="1"/>
</dbReference>
<dbReference type="RefSeq" id="WP_043141104.1">
    <property type="nucleotide sequence ID" value="NZ_JSUQ01000008.1"/>
</dbReference>
<dbReference type="Gene3D" id="3.40.50.1820">
    <property type="entry name" value="alpha/beta hydrolase"/>
    <property type="match status" value="1"/>
</dbReference>
<proteinExistence type="inferred from homology"/>
<dbReference type="EMBL" id="JSUQ01000008">
    <property type="protein sequence ID" value="KHQ53255.1"/>
    <property type="molecule type" value="Genomic_DNA"/>
</dbReference>
<dbReference type="InterPro" id="IPR002168">
    <property type="entry name" value="Lipase_GDXG_HIS_AS"/>
</dbReference>
<evidence type="ECO:0000313" key="5">
    <source>
        <dbReference type="Proteomes" id="UP000030960"/>
    </source>
</evidence>
<dbReference type="SUPFAM" id="SSF53474">
    <property type="entry name" value="alpha/beta-Hydrolases"/>
    <property type="match status" value="1"/>
</dbReference>
<evidence type="ECO:0000313" key="4">
    <source>
        <dbReference type="EMBL" id="KHQ53255.1"/>
    </source>
</evidence>
<sequence length="300" mass="33366">MSLMRPVLNRWLRMTERPHLERGKSVPRLRASFERKARVFFFAPRGTRQRRDVLDEVPVLRVNEDLPGPLILYFHGGAYVMGSADTHRAMVAWLSRAARCPACLVDYRLAPDHPFPSALEDALTAYRAVMAHPAGVVLGGDSAGGGLALALLGEILRQGLPQPHGSFALSPLTDMTFSGDSVTRNAQSDVVLPASRTHETAMHYLPENMDRRDPRVSPLWAAFAGAGPVWLSAGDREFLLDDTRRMAARLRDQGVTVQEDIARDLPHVWPIFHNILPEARTTLRRIARWINSLSQTAADS</sequence>
<evidence type="ECO:0000256" key="1">
    <source>
        <dbReference type="ARBA" id="ARBA00010515"/>
    </source>
</evidence>
<comment type="caution">
    <text evidence="4">The sequence shown here is derived from an EMBL/GenBank/DDBJ whole genome shotgun (WGS) entry which is preliminary data.</text>
</comment>
<evidence type="ECO:0000259" key="3">
    <source>
        <dbReference type="Pfam" id="PF07859"/>
    </source>
</evidence>
<dbReference type="OrthoDB" id="9806180at2"/>
<dbReference type="STRING" id="561184.SAMN05216376_11466"/>